<feature type="domain" description="Methyl-accepting transducer" evidence="6">
    <location>
        <begin position="274"/>
        <end position="503"/>
    </location>
</feature>
<dbReference type="Pfam" id="PF12729">
    <property type="entry name" value="4HB_MCP_1"/>
    <property type="match status" value="1"/>
</dbReference>
<dbReference type="InterPro" id="IPR051310">
    <property type="entry name" value="MCP_chemotaxis"/>
</dbReference>
<protein>
    <recommendedName>
        <fullName evidence="10">Methyl-accepting chemotaxis protein I</fullName>
    </recommendedName>
</protein>
<dbReference type="Pfam" id="PF00672">
    <property type="entry name" value="HAMP"/>
    <property type="match status" value="1"/>
</dbReference>
<dbReference type="PROSITE" id="PS50885">
    <property type="entry name" value="HAMP"/>
    <property type="match status" value="1"/>
</dbReference>
<accession>A0A6J5E743</accession>
<dbReference type="InterPro" id="IPR024478">
    <property type="entry name" value="HlyB_4HB_MCP"/>
</dbReference>
<dbReference type="SMART" id="SM00304">
    <property type="entry name" value="HAMP"/>
    <property type="match status" value="1"/>
</dbReference>
<dbReference type="PANTHER" id="PTHR43531">
    <property type="entry name" value="PROTEIN ICFG"/>
    <property type="match status" value="1"/>
</dbReference>
<reference evidence="8 9" key="1">
    <citation type="submission" date="2020-04" db="EMBL/GenBank/DDBJ databases">
        <authorList>
            <person name="De Canck E."/>
        </authorList>
    </citation>
    <scope>NUCLEOTIDE SEQUENCE [LARGE SCALE GENOMIC DNA]</scope>
    <source>
        <strain evidence="8 9">LMG 29739</strain>
    </source>
</reference>
<dbReference type="InterPro" id="IPR003660">
    <property type="entry name" value="HAMP_dom"/>
</dbReference>
<dbReference type="SMART" id="SM00283">
    <property type="entry name" value="MA"/>
    <property type="match status" value="1"/>
</dbReference>
<feature type="transmembrane region" description="Helical" evidence="5">
    <location>
        <begin position="12"/>
        <end position="34"/>
    </location>
</feature>
<dbReference type="PANTHER" id="PTHR43531:SF14">
    <property type="entry name" value="METHYL-ACCEPTING CHEMOTAXIS PROTEIN I-RELATED"/>
    <property type="match status" value="1"/>
</dbReference>
<keyword evidence="4" id="KW-0807">Transducer</keyword>
<dbReference type="SUPFAM" id="SSF58104">
    <property type="entry name" value="Methyl-accepting chemotaxis protein (MCP) signaling domain"/>
    <property type="match status" value="1"/>
</dbReference>
<dbReference type="CDD" id="cd11386">
    <property type="entry name" value="MCP_signal"/>
    <property type="match status" value="1"/>
</dbReference>
<evidence type="ECO:0000259" key="7">
    <source>
        <dbReference type="PROSITE" id="PS50885"/>
    </source>
</evidence>
<evidence type="ECO:0000259" key="6">
    <source>
        <dbReference type="PROSITE" id="PS50111"/>
    </source>
</evidence>
<feature type="transmembrane region" description="Helical" evidence="5">
    <location>
        <begin position="196"/>
        <end position="219"/>
    </location>
</feature>
<name>A0A6J5E743_9BURK</name>
<comment type="similarity">
    <text evidence="3">Belongs to the methyl-accepting chemotaxis (MCP) protein family.</text>
</comment>
<evidence type="ECO:0000256" key="2">
    <source>
        <dbReference type="ARBA" id="ARBA00022481"/>
    </source>
</evidence>
<evidence type="ECO:0000256" key="3">
    <source>
        <dbReference type="ARBA" id="ARBA00029447"/>
    </source>
</evidence>
<evidence type="ECO:0008006" key="10">
    <source>
        <dbReference type="Google" id="ProtNLM"/>
    </source>
</evidence>
<evidence type="ECO:0000313" key="9">
    <source>
        <dbReference type="Proteomes" id="UP000494329"/>
    </source>
</evidence>
<comment type="subcellular location">
    <subcellularLocation>
        <location evidence="1">Membrane</location>
    </subcellularLocation>
</comment>
<proteinExistence type="inferred from homology"/>
<organism evidence="8 9">
    <name type="scientific">Paraburkholderia solisilvae</name>
    <dbReference type="NCBI Taxonomy" id="624376"/>
    <lineage>
        <taxon>Bacteria</taxon>
        <taxon>Pseudomonadati</taxon>
        <taxon>Pseudomonadota</taxon>
        <taxon>Betaproteobacteria</taxon>
        <taxon>Burkholderiales</taxon>
        <taxon>Burkholderiaceae</taxon>
        <taxon>Paraburkholderia</taxon>
    </lineage>
</organism>
<keyword evidence="9" id="KW-1185">Reference proteome</keyword>
<dbReference type="Pfam" id="PF00015">
    <property type="entry name" value="MCPsignal"/>
    <property type="match status" value="1"/>
</dbReference>
<evidence type="ECO:0000256" key="1">
    <source>
        <dbReference type="ARBA" id="ARBA00004370"/>
    </source>
</evidence>
<sequence length="521" mass="55474">MILKNLTIKIRLFAGFSTVAAIAFFISIVSLYSLGTTTDAFSQFVHGIDARAQVAAEVRAAVDRRAIAARNLVLVTKQSDLDMEKDAVTRAHEDVSSRLRQLNEMIASATDTSETARSLVAEMNRVEKLYGPVALDIVALALAHHHDEAIQKMDDECRPLLAQLVKATDAYASFTKSREEQIVAEFAERYTWQRNLIAAVCVLAVLVAIFASIAIVASITKPIDKAVRIARTVATGDLTSTIVVDRGDETGALLQALRDMNERLTETVGRVRSSSSSVASAAHEIAVGNGDLSRRTEEQAASLQQTAASMEQLTTTVRQNTHSAQQAKALASNASTVSQRGSDTVGRVVTTMEAISASSGKIADITGIIEGISFQTNILALNAAVEAARAGEQGRGFAVVASEVRSLAQRSAHAAKEIKELIAHSVQQIRDGSSFADDAGRTMTEVTQAVARVTQIVDEIAAASQEQGQGIEQVNQAISQMDAVTQQNATLVEQAAAASQSLRQQGAALDETVSSFRLAVA</sequence>
<keyword evidence="2" id="KW-0488">Methylation</keyword>
<gene>
    <name evidence="8" type="ORF">LMG29739_03855</name>
</gene>
<feature type="domain" description="HAMP" evidence="7">
    <location>
        <begin position="217"/>
        <end position="269"/>
    </location>
</feature>
<dbReference type="Gene3D" id="1.10.287.950">
    <property type="entry name" value="Methyl-accepting chemotaxis protein"/>
    <property type="match status" value="1"/>
</dbReference>
<dbReference type="FunFam" id="1.10.287.950:FF:000001">
    <property type="entry name" value="Methyl-accepting chemotaxis sensory transducer"/>
    <property type="match status" value="1"/>
</dbReference>
<keyword evidence="5" id="KW-0472">Membrane</keyword>
<keyword evidence="5" id="KW-1133">Transmembrane helix</keyword>
<dbReference type="GO" id="GO:0005886">
    <property type="term" value="C:plasma membrane"/>
    <property type="evidence" value="ECO:0007669"/>
    <property type="project" value="TreeGrafter"/>
</dbReference>
<evidence type="ECO:0000313" key="8">
    <source>
        <dbReference type="EMBL" id="CAB3762328.1"/>
    </source>
</evidence>
<dbReference type="EMBL" id="CADIKF010000031">
    <property type="protein sequence ID" value="CAB3762328.1"/>
    <property type="molecule type" value="Genomic_DNA"/>
</dbReference>
<dbReference type="GO" id="GO:0007165">
    <property type="term" value="P:signal transduction"/>
    <property type="evidence" value="ECO:0007669"/>
    <property type="project" value="UniProtKB-KW"/>
</dbReference>
<dbReference type="GO" id="GO:0006935">
    <property type="term" value="P:chemotaxis"/>
    <property type="evidence" value="ECO:0007669"/>
    <property type="project" value="TreeGrafter"/>
</dbReference>
<evidence type="ECO:0000256" key="4">
    <source>
        <dbReference type="PROSITE-ProRule" id="PRU00284"/>
    </source>
</evidence>
<keyword evidence="5" id="KW-0812">Transmembrane</keyword>
<dbReference type="AlphaFoldDB" id="A0A6J5E743"/>
<dbReference type="GO" id="GO:0004888">
    <property type="term" value="F:transmembrane signaling receptor activity"/>
    <property type="evidence" value="ECO:0007669"/>
    <property type="project" value="TreeGrafter"/>
</dbReference>
<dbReference type="Proteomes" id="UP000494329">
    <property type="component" value="Unassembled WGS sequence"/>
</dbReference>
<dbReference type="CDD" id="cd06225">
    <property type="entry name" value="HAMP"/>
    <property type="match status" value="1"/>
</dbReference>
<dbReference type="PROSITE" id="PS50111">
    <property type="entry name" value="CHEMOTAXIS_TRANSDUC_2"/>
    <property type="match status" value="1"/>
</dbReference>
<dbReference type="RefSeq" id="WP_175112623.1">
    <property type="nucleotide sequence ID" value="NZ_CADIKF010000031.1"/>
</dbReference>
<evidence type="ECO:0000256" key="5">
    <source>
        <dbReference type="SAM" id="Phobius"/>
    </source>
</evidence>
<dbReference type="InterPro" id="IPR004089">
    <property type="entry name" value="MCPsignal_dom"/>
</dbReference>